<dbReference type="Proteomes" id="UP000183376">
    <property type="component" value="Chromosome I"/>
</dbReference>
<dbReference type="EMBL" id="LT629701">
    <property type="protein sequence ID" value="SDM33526.1"/>
    <property type="molecule type" value="Genomic_DNA"/>
</dbReference>
<organism evidence="2 3">
    <name type="scientific">Allokutzneria albata</name>
    <name type="common">Kibdelosporangium albatum</name>
    <dbReference type="NCBI Taxonomy" id="211114"/>
    <lineage>
        <taxon>Bacteria</taxon>
        <taxon>Bacillati</taxon>
        <taxon>Actinomycetota</taxon>
        <taxon>Actinomycetes</taxon>
        <taxon>Pseudonocardiales</taxon>
        <taxon>Pseudonocardiaceae</taxon>
        <taxon>Allokutzneria</taxon>
    </lineage>
</organism>
<keyword evidence="3" id="KW-1185">Reference proteome</keyword>
<proteinExistence type="predicted"/>
<feature type="signal peptide" evidence="1">
    <location>
        <begin position="1"/>
        <end position="27"/>
    </location>
</feature>
<sequence length="451" mass="47548">MRQLSRTLTILTTLLAISALLVVPASAALSTPGATIPTGTADSSDTGKVTDDRASATTVLAFRLRAGCVRKPDDKVCKAIGATRESARKFVANILSKSEKATTTLAASNDYKSSMKGFSESFAKLRKAAAETKKPIPTADIKKLLTPHLDKVSTVKDFKKYFTNLKPSQGSAATWLVNLAATVANEESSKADVAVAAAGIIPVVGQVAAIANSVSQGDVEGTVTSAIALAANIAIAVGAGPLGTAILAGLAVYSLGKAFIAWMSVKKEQEAYKDIDVDSIPKGKWEEYANAKLGIEGAGKDKKAILHAGADGSKATFSRNLTVLVSPPKDTMALQTYGAGIYSQRGMIPLRVTFWRAGERWVAACKIPTGGIGTTKPQYYAHYTCTRKADNVNAKPESPVVIDYEFEISKDVCANFGCPDPKLDKGLAAYFFVHVEKNKGYSVGVPYGVVQ</sequence>
<evidence type="ECO:0000313" key="3">
    <source>
        <dbReference type="Proteomes" id="UP000183376"/>
    </source>
</evidence>
<gene>
    <name evidence="2" type="ORF">SAMN04489726_1092</name>
</gene>
<dbReference type="SUPFAM" id="SSF56845">
    <property type="entry name" value="Diphtheria toxin, middle domain"/>
    <property type="match status" value="1"/>
</dbReference>
<protein>
    <submittedName>
        <fullName evidence="2">Diphtheria toxin, T domain</fullName>
    </submittedName>
</protein>
<keyword evidence="1" id="KW-0732">Signal</keyword>
<dbReference type="RefSeq" id="WP_156051914.1">
    <property type="nucleotide sequence ID" value="NZ_JOEF01000062.1"/>
</dbReference>
<accession>A0A1G9SDF8</accession>
<evidence type="ECO:0000256" key="1">
    <source>
        <dbReference type="SAM" id="SignalP"/>
    </source>
</evidence>
<reference evidence="2 3" key="1">
    <citation type="submission" date="2016-10" db="EMBL/GenBank/DDBJ databases">
        <authorList>
            <person name="de Groot N.N."/>
        </authorList>
    </citation>
    <scope>NUCLEOTIDE SEQUENCE [LARGE SCALE GENOMIC DNA]</scope>
    <source>
        <strain evidence="2 3">DSM 44149</strain>
    </source>
</reference>
<name>A0A1G9SDF8_ALLAB</name>
<dbReference type="InterPro" id="IPR036801">
    <property type="entry name" value="Diphtheria_tox_transloc_sf"/>
</dbReference>
<feature type="chain" id="PRO_5009245523" evidence="1">
    <location>
        <begin position="28"/>
        <end position="451"/>
    </location>
</feature>
<dbReference type="Gene3D" id="1.10.490.40">
    <property type="entry name" value="Diphtheria toxin, translocation domain"/>
    <property type="match status" value="1"/>
</dbReference>
<dbReference type="Pfam" id="PF02764">
    <property type="entry name" value="Diphtheria_T"/>
    <property type="match status" value="1"/>
</dbReference>
<dbReference type="AlphaFoldDB" id="A0A1G9SDF8"/>
<evidence type="ECO:0000313" key="2">
    <source>
        <dbReference type="EMBL" id="SDM33526.1"/>
    </source>
</evidence>